<proteinExistence type="predicted"/>
<sequence length="51" mass="6004">MSNAAVADEWLEPASWADYFDEEQVHGTRVVVDRRQHQRLMYNHEWAATAD</sequence>
<organism evidence="1 2">
    <name type="scientific">SAR86 cluster bacterium</name>
    <dbReference type="NCBI Taxonomy" id="2030880"/>
    <lineage>
        <taxon>Bacteria</taxon>
        <taxon>Pseudomonadati</taxon>
        <taxon>Pseudomonadota</taxon>
        <taxon>Gammaproteobacteria</taxon>
        <taxon>SAR86 cluster</taxon>
    </lineage>
</organism>
<dbReference type="EMBL" id="JABMOJ010000181">
    <property type="protein sequence ID" value="NQV64700.1"/>
    <property type="molecule type" value="Genomic_DNA"/>
</dbReference>
<dbReference type="Proteomes" id="UP000754644">
    <property type="component" value="Unassembled WGS sequence"/>
</dbReference>
<gene>
    <name evidence="1" type="ORF">HQ497_04975</name>
</gene>
<evidence type="ECO:0000313" key="1">
    <source>
        <dbReference type="EMBL" id="NQV64700.1"/>
    </source>
</evidence>
<evidence type="ECO:0000313" key="2">
    <source>
        <dbReference type="Proteomes" id="UP000754644"/>
    </source>
</evidence>
<protein>
    <submittedName>
        <fullName evidence="1">Uncharacterized protein</fullName>
    </submittedName>
</protein>
<accession>A0A972VUX1</accession>
<comment type="caution">
    <text evidence="1">The sequence shown here is derived from an EMBL/GenBank/DDBJ whole genome shotgun (WGS) entry which is preliminary data.</text>
</comment>
<reference evidence="1" key="1">
    <citation type="submission" date="2020-05" db="EMBL/GenBank/DDBJ databases">
        <title>Sulfur intermediates as new biogeochemical hubs in an aquatic model microbial ecosystem.</title>
        <authorList>
            <person name="Vigneron A."/>
        </authorList>
    </citation>
    <scope>NUCLEOTIDE SEQUENCE</scope>
    <source>
        <strain evidence="1">Bin.250</strain>
    </source>
</reference>
<name>A0A972VUX1_9GAMM</name>
<dbReference type="AlphaFoldDB" id="A0A972VUX1"/>